<organism evidence="1 2">
    <name type="scientific">Methylocucumis oryzae</name>
    <dbReference type="NCBI Taxonomy" id="1632867"/>
    <lineage>
        <taxon>Bacteria</taxon>
        <taxon>Pseudomonadati</taxon>
        <taxon>Pseudomonadota</taxon>
        <taxon>Gammaproteobacteria</taxon>
        <taxon>Methylococcales</taxon>
        <taxon>Methylococcaceae</taxon>
        <taxon>Methylocucumis</taxon>
    </lineage>
</organism>
<dbReference type="Gene3D" id="3.50.50.60">
    <property type="entry name" value="FAD/NAD(P)-binding domain"/>
    <property type="match status" value="1"/>
</dbReference>
<protein>
    <recommendedName>
        <fullName evidence="3">FAD/NAD(P)-binding domain-containing protein</fullName>
    </recommendedName>
</protein>
<reference evidence="1 2" key="2">
    <citation type="journal article" date="2016" name="Microb. Ecol.">
        <title>Genome Characteristics of a Novel Type I Methanotroph (Sn10-6) Isolated from a Flooded Indian Rice Field.</title>
        <authorList>
            <person name="Rahalkar M.C."/>
            <person name="Pandit P.S."/>
            <person name="Dhakephalkar P.K."/>
            <person name="Pore S."/>
            <person name="Arora P."/>
            <person name="Kapse N."/>
        </authorList>
    </citation>
    <scope>NUCLEOTIDE SEQUENCE [LARGE SCALE GENOMIC DNA]</scope>
    <source>
        <strain evidence="1 2">Sn10-6</strain>
    </source>
</reference>
<sequence>MLKTANCGVSVLKHFMFNNKEVGMSTWIKKISLGIALGLTGHCAYALTSLSCHVAIVGGGPGGVHTAYQLAKLPKDNPDSNVCLFEKETKVGGRFR</sequence>
<dbReference type="AlphaFoldDB" id="A0A0F3II26"/>
<reference evidence="2" key="1">
    <citation type="submission" date="2015-03" db="EMBL/GenBank/DDBJ databases">
        <title>Draft genome sequence of a novel methanotroph (Sn10-6) isolated from flooded ricefield rhizosphere in India.</title>
        <authorList>
            <person name="Pandit P.S."/>
            <person name="Pore S.D."/>
            <person name="Arora P."/>
            <person name="Kapse N.G."/>
            <person name="Dhakephalkar P.K."/>
            <person name="Rahalkar M.C."/>
        </authorList>
    </citation>
    <scope>NUCLEOTIDE SEQUENCE [LARGE SCALE GENOMIC DNA]</scope>
    <source>
        <strain evidence="2">Sn10-6</strain>
    </source>
</reference>
<dbReference type="Proteomes" id="UP000033684">
    <property type="component" value="Unassembled WGS sequence"/>
</dbReference>
<proteinExistence type="predicted"/>
<keyword evidence="2" id="KW-1185">Reference proteome</keyword>
<name>A0A0F3II26_9GAMM</name>
<evidence type="ECO:0000313" key="1">
    <source>
        <dbReference type="EMBL" id="KJV05104.1"/>
    </source>
</evidence>
<dbReference type="Pfam" id="PF13450">
    <property type="entry name" value="NAD_binding_8"/>
    <property type="match status" value="1"/>
</dbReference>
<gene>
    <name evidence="1" type="ORF">VZ94_20605</name>
</gene>
<dbReference type="EMBL" id="LAJX01000302">
    <property type="protein sequence ID" value="KJV05104.1"/>
    <property type="molecule type" value="Genomic_DNA"/>
</dbReference>
<dbReference type="SUPFAM" id="SSF51905">
    <property type="entry name" value="FAD/NAD(P)-binding domain"/>
    <property type="match status" value="1"/>
</dbReference>
<evidence type="ECO:0000313" key="2">
    <source>
        <dbReference type="Proteomes" id="UP000033684"/>
    </source>
</evidence>
<dbReference type="InterPro" id="IPR036188">
    <property type="entry name" value="FAD/NAD-bd_sf"/>
</dbReference>
<evidence type="ECO:0008006" key="3">
    <source>
        <dbReference type="Google" id="ProtNLM"/>
    </source>
</evidence>
<comment type="caution">
    <text evidence="1">The sequence shown here is derived from an EMBL/GenBank/DDBJ whole genome shotgun (WGS) entry which is preliminary data.</text>
</comment>
<accession>A0A0F3II26</accession>